<protein>
    <submittedName>
        <fullName evidence="10">Bifunctional Tim44-like domain/Tim44-like/NTF2-like domain superfamily</fullName>
    </submittedName>
</protein>
<dbReference type="SUPFAM" id="SSF54427">
    <property type="entry name" value="NTF2-like"/>
    <property type="match status" value="1"/>
</dbReference>
<dbReference type="PANTHER" id="PTHR10721">
    <property type="entry name" value="MITOCHONDRIAL IMPORT INNER MEMBRANE TRANSLOCASE SUBUNIT TIM44"/>
    <property type="match status" value="1"/>
</dbReference>
<dbReference type="KEGG" id="bdw:94336421"/>
<proteinExistence type="inferred from homology"/>
<keyword evidence="11" id="KW-1185">Reference proteome</keyword>
<organism evidence="10 11">
    <name type="scientific">Babesia duncani</name>
    <dbReference type="NCBI Taxonomy" id="323732"/>
    <lineage>
        <taxon>Eukaryota</taxon>
        <taxon>Sar</taxon>
        <taxon>Alveolata</taxon>
        <taxon>Apicomplexa</taxon>
        <taxon>Aconoidasida</taxon>
        <taxon>Piroplasmida</taxon>
        <taxon>Babesiidae</taxon>
        <taxon>Babesia</taxon>
    </lineage>
</organism>
<evidence type="ECO:0000256" key="1">
    <source>
        <dbReference type="ARBA" id="ARBA00004273"/>
    </source>
</evidence>
<keyword evidence="6" id="KW-0472">Membrane</keyword>
<feature type="region of interest" description="Disordered" evidence="8">
    <location>
        <begin position="155"/>
        <end position="177"/>
    </location>
</feature>
<evidence type="ECO:0000256" key="3">
    <source>
        <dbReference type="ARBA" id="ARBA00022792"/>
    </source>
</evidence>
<keyword evidence="5" id="KW-0496">Mitochondrion</keyword>
<dbReference type="SMART" id="SM00978">
    <property type="entry name" value="Tim44"/>
    <property type="match status" value="1"/>
</dbReference>
<keyword evidence="4" id="KW-0809">Transit peptide</keyword>
<dbReference type="InterPro" id="IPR039544">
    <property type="entry name" value="Tim44-like"/>
</dbReference>
<dbReference type="EMBL" id="JALLKP010000002">
    <property type="protein sequence ID" value="KAK2196874.1"/>
    <property type="molecule type" value="Genomic_DNA"/>
</dbReference>
<dbReference type="InterPro" id="IPR032710">
    <property type="entry name" value="NTF2-like_dom_sf"/>
</dbReference>
<evidence type="ECO:0000259" key="9">
    <source>
        <dbReference type="SMART" id="SM00978"/>
    </source>
</evidence>
<dbReference type="GO" id="GO:0030150">
    <property type="term" value="P:protein import into mitochondrial matrix"/>
    <property type="evidence" value="ECO:0007669"/>
    <property type="project" value="TreeGrafter"/>
</dbReference>
<dbReference type="Gene3D" id="3.10.450.240">
    <property type="match status" value="1"/>
</dbReference>
<dbReference type="Proteomes" id="UP001214638">
    <property type="component" value="Unassembled WGS sequence"/>
</dbReference>
<dbReference type="GO" id="GO:0005743">
    <property type="term" value="C:mitochondrial inner membrane"/>
    <property type="evidence" value="ECO:0007669"/>
    <property type="project" value="UniProtKB-SubCell"/>
</dbReference>
<feature type="domain" description="Tim44-like" evidence="9">
    <location>
        <begin position="220"/>
        <end position="372"/>
    </location>
</feature>
<reference evidence="10" key="1">
    <citation type="journal article" date="2023" name="Nat. Microbiol.">
        <title>Babesia duncani multi-omics identifies virulence factors and drug targets.</title>
        <authorList>
            <person name="Singh P."/>
            <person name="Lonardi S."/>
            <person name="Liang Q."/>
            <person name="Vydyam P."/>
            <person name="Khabirova E."/>
            <person name="Fang T."/>
            <person name="Gihaz S."/>
            <person name="Thekkiniath J."/>
            <person name="Munshi M."/>
            <person name="Abel S."/>
            <person name="Ciampossin L."/>
            <person name="Batugedara G."/>
            <person name="Gupta M."/>
            <person name="Lu X.M."/>
            <person name="Lenz T."/>
            <person name="Chakravarty S."/>
            <person name="Cornillot E."/>
            <person name="Hu Y."/>
            <person name="Ma W."/>
            <person name="Gonzalez L.M."/>
            <person name="Sanchez S."/>
            <person name="Estrada K."/>
            <person name="Sanchez-Flores A."/>
            <person name="Montero E."/>
            <person name="Harb O.S."/>
            <person name="Le Roch K.G."/>
            <person name="Mamoun C.B."/>
        </authorList>
    </citation>
    <scope>NUCLEOTIDE SEQUENCE</scope>
    <source>
        <strain evidence="10">WA1</strain>
    </source>
</reference>
<keyword evidence="7" id="KW-0175">Coiled coil</keyword>
<sequence length="379" mass="42899">MRNACIGFLSNLKFKAFMCQRNAIGDYRNICHKKWSNVYLNNRSFSSSFMQSVIDQVKRDLEKNESLREAINELETEAKISQKVSKFNEYLAKSKDAYNTCAEKIANYKSKSPTLELGASCVKTVAHGLTKVADLFHDEQHVSKNLRAKWRERIESTRKNEAATSTTTESDASGQSMETSLVLAKESAWERFGSRLLDMPILANFFENPVFGQLFGESSIASAIREMKCIDRNFSLPELLELVEHVVAPHIVSCYLEGNAEALKIHCGDCAFNVLNASIRERALQKVTLDPSILILKDVELKGGLTQQECGPWFIFNFTTQQINCLRNLKGQVFAGDVDDIREVTYSMALSKHPNIETPELEYPYMVHEIAIIGNRPCW</sequence>
<evidence type="ECO:0000256" key="7">
    <source>
        <dbReference type="SAM" id="Coils"/>
    </source>
</evidence>
<comment type="subcellular location">
    <subcellularLocation>
        <location evidence="1">Mitochondrion inner membrane</location>
    </subcellularLocation>
</comment>
<dbReference type="RefSeq" id="XP_067803716.1">
    <property type="nucleotide sequence ID" value="XM_067947152.1"/>
</dbReference>
<keyword evidence="3" id="KW-0999">Mitochondrion inner membrane</keyword>
<evidence type="ECO:0000256" key="4">
    <source>
        <dbReference type="ARBA" id="ARBA00022946"/>
    </source>
</evidence>
<name>A0AAD9PL63_9APIC</name>
<gene>
    <name evidence="10" type="ORF">BdWA1_002123</name>
</gene>
<comment type="similarity">
    <text evidence="2">Belongs to the Tim44 family.</text>
</comment>
<evidence type="ECO:0000256" key="6">
    <source>
        <dbReference type="ARBA" id="ARBA00023136"/>
    </source>
</evidence>
<evidence type="ECO:0000313" key="11">
    <source>
        <dbReference type="Proteomes" id="UP001214638"/>
    </source>
</evidence>
<accession>A0AAD9PL63</accession>
<evidence type="ECO:0000313" key="10">
    <source>
        <dbReference type="EMBL" id="KAK2196874.1"/>
    </source>
</evidence>
<dbReference type="AlphaFoldDB" id="A0AAD9PL63"/>
<dbReference type="InterPro" id="IPR007379">
    <property type="entry name" value="Tim44-like_dom"/>
</dbReference>
<dbReference type="GO" id="GO:0051087">
    <property type="term" value="F:protein-folding chaperone binding"/>
    <property type="evidence" value="ECO:0007669"/>
    <property type="project" value="TreeGrafter"/>
</dbReference>
<evidence type="ECO:0000256" key="5">
    <source>
        <dbReference type="ARBA" id="ARBA00023128"/>
    </source>
</evidence>
<evidence type="ECO:0000256" key="2">
    <source>
        <dbReference type="ARBA" id="ARBA00009597"/>
    </source>
</evidence>
<dbReference type="GeneID" id="94336421"/>
<evidence type="ECO:0000256" key="8">
    <source>
        <dbReference type="SAM" id="MobiDB-lite"/>
    </source>
</evidence>
<dbReference type="PANTHER" id="PTHR10721:SF1">
    <property type="entry name" value="MITOCHONDRIAL IMPORT INNER MEMBRANE TRANSLOCASE SUBUNIT TIM44"/>
    <property type="match status" value="1"/>
</dbReference>
<dbReference type="Pfam" id="PF04280">
    <property type="entry name" value="Tim44"/>
    <property type="match status" value="1"/>
</dbReference>
<feature type="coiled-coil region" evidence="7">
    <location>
        <begin position="54"/>
        <end position="84"/>
    </location>
</feature>
<comment type="caution">
    <text evidence="10">The sequence shown here is derived from an EMBL/GenBank/DDBJ whole genome shotgun (WGS) entry which is preliminary data.</text>
</comment>